<evidence type="ECO:0000256" key="7">
    <source>
        <dbReference type="SAM" id="SignalP"/>
    </source>
</evidence>
<dbReference type="GO" id="GO:0015035">
    <property type="term" value="F:protein-disulfide reductase activity"/>
    <property type="evidence" value="ECO:0007669"/>
    <property type="project" value="TreeGrafter"/>
</dbReference>
<evidence type="ECO:0000259" key="9">
    <source>
        <dbReference type="Pfam" id="PF11412"/>
    </source>
</evidence>
<name>A0A2N7L609_9GAMM</name>
<dbReference type="Pfam" id="PF13899">
    <property type="entry name" value="Thioredoxin_7"/>
    <property type="match status" value="1"/>
</dbReference>
<evidence type="ECO:0000259" key="8">
    <source>
        <dbReference type="Pfam" id="PF02683"/>
    </source>
</evidence>
<feature type="transmembrane region" description="Helical" evidence="6">
    <location>
        <begin position="385"/>
        <end position="405"/>
    </location>
</feature>
<keyword evidence="4 6" id="KW-1133">Transmembrane helix</keyword>
<dbReference type="Pfam" id="PF02683">
    <property type="entry name" value="DsbD_TM"/>
    <property type="match status" value="1"/>
</dbReference>
<dbReference type="InterPro" id="IPR003834">
    <property type="entry name" value="Cyt_c_assmbl_TM_dom"/>
</dbReference>
<dbReference type="InterPro" id="IPR035671">
    <property type="entry name" value="DsbD_gamma"/>
</dbReference>
<dbReference type="Proteomes" id="UP000235387">
    <property type="component" value="Unassembled WGS sequence"/>
</dbReference>
<evidence type="ECO:0000313" key="10">
    <source>
        <dbReference type="EMBL" id="PMN89053.1"/>
    </source>
</evidence>
<dbReference type="CDD" id="cd02953">
    <property type="entry name" value="DsbDgamma"/>
    <property type="match status" value="1"/>
</dbReference>
<feature type="chain" id="PRO_5014944640" evidence="7">
    <location>
        <begin position="31"/>
        <end position="703"/>
    </location>
</feature>
<keyword evidence="2 6" id="KW-0812">Transmembrane</keyword>
<evidence type="ECO:0000256" key="1">
    <source>
        <dbReference type="ARBA" id="ARBA00004141"/>
    </source>
</evidence>
<dbReference type="SUPFAM" id="SSF52833">
    <property type="entry name" value="Thioredoxin-like"/>
    <property type="match status" value="1"/>
</dbReference>
<dbReference type="EMBL" id="MDAL01000049">
    <property type="protein sequence ID" value="PMN89053.1"/>
    <property type="molecule type" value="Genomic_DNA"/>
</dbReference>
<dbReference type="InterPro" id="IPR036249">
    <property type="entry name" value="Thioredoxin-like_sf"/>
</dbReference>
<accession>A0A2N7L609</accession>
<proteinExistence type="predicted"/>
<dbReference type="GO" id="GO:0016020">
    <property type="term" value="C:membrane"/>
    <property type="evidence" value="ECO:0007669"/>
    <property type="project" value="UniProtKB-SubCell"/>
</dbReference>
<dbReference type="AlphaFoldDB" id="A0A2N7L609"/>
<feature type="transmembrane region" description="Helical" evidence="6">
    <location>
        <begin position="301"/>
        <end position="326"/>
    </location>
</feature>
<evidence type="ECO:0000256" key="4">
    <source>
        <dbReference type="ARBA" id="ARBA00022989"/>
    </source>
</evidence>
<dbReference type="RefSeq" id="WP_102391990.1">
    <property type="nucleotide sequence ID" value="NZ_MDAL01000049.1"/>
</dbReference>
<dbReference type="InterPro" id="IPR028250">
    <property type="entry name" value="DsbDN"/>
</dbReference>
<feature type="transmembrane region" description="Helical" evidence="6">
    <location>
        <begin position="499"/>
        <end position="517"/>
    </location>
</feature>
<protein>
    <submittedName>
        <fullName evidence="10">Cytochrome C biogenesis protein</fullName>
    </submittedName>
</protein>
<feature type="transmembrane region" description="Helical" evidence="6">
    <location>
        <begin position="459"/>
        <end position="479"/>
    </location>
</feature>
<gene>
    <name evidence="10" type="ORF">BCT23_05995</name>
</gene>
<dbReference type="Gene3D" id="3.40.30.10">
    <property type="entry name" value="Glutaredoxin"/>
    <property type="match status" value="1"/>
</dbReference>
<evidence type="ECO:0000313" key="11">
    <source>
        <dbReference type="Proteomes" id="UP000235387"/>
    </source>
</evidence>
<keyword evidence="3" id="KW-0201">Cytochrome c-type biogenesis</keyword>
<feature type="transmembrane region" description="Helical" evidence="6">
    <location>
        <begin position="553"/>
        <end position="572"/>
    </location>
</feature>
<feature type="domain" description="Thiol:disulfide interchange protein DsbD N-terminal" evidence="9">
    <location>
        <begin position="60"/>
        <end position="162"/>
    </location>
</feature>
<evidence type="ECO:0000256" key="3">
    <source>
        <dbReference type="ARBA" id="ARBA00022748"/>
    </source>
</evidence>
<evidence type="ECO:0000256" key="5">
    <source>
        <dbReference type="ARBA" id="ARBA00023136"/>
    </source>
</evidence>
<feature type="signal peptide" evidence="7">
    <location>
        <begin position="1"/>
        <end position="30"/>
    </location>
</feature>
<comment type="caution">
    <text evidence="10">The sequence shown here is derived from an EMBL/GenBank/DDBJ whole genome shotgun (WGS) entry which is preliminary data.</text>
</comment>
<comment type="subcellular location">
    <subcellularLocation>
        <location evidence="1">Membrane</location>
        <topology evidence="1">Multi-pass membrane protein</topology>
    </subcellularLocation>
</comment>
<dbReference type="GO" id="GO:0017004">
    <property type="term" value="P:cytochrome complex assembly"/>
    <property type="evidence" value="ECO:0007669"/>
    <property type="project" value="UniProtKB-KW"/>
</dbReference>
<evidence type="ECO:0000256" key="6">
    <source>
        <dbReference type="SAM" id="Phobius"/>
    </source>
</evidence>
<feature type="transmembrane region" description="Helical" evidence="6">
    <location>
        <begin position="425"/>
        <end position="447"/>
    </location>
</feature>
<dbReference type="GO" id="GO:0045454">
    <property type="term" value="P:cell redox homeostasis"/>
    <property type="evidence" value="ECO:0007669"/>
    <property type="project" value="TreeGrafter"/>
</dbReference>
<feature type="transmembrane region" description="Helical" evidence="6">
    <location>
        <begin position="523"/>
        <end position="541"/>
    </location>
</feature>
<organism evidence="10 11">
    <name type="scientific">Enterovibrio norvegicus</name>
    <dbReference type="NCBI Taxonomy" id="188144"/>
    <lineage>
        <taxon>Bacteria</taxon>
        <taxon>Pseudomonadati</taxon>
        <taxon>Pseudomonadota</taxon>
        <taxon>Gammaproteobacteria</taxon>
        <taxon>Vibrionales</taxon>
        <taxon>Vibrionaceae</taxon>
        <taxon>Enterovibrio</taxon>
    </lineage>
</organism>
<dbReference type="PANTHER" id="PTHR32234:SF3">
    <property type="entry name" value="SUPPRESSION OF COPPER SENSITIVITY PROTEIN"/>
    <property type="match status" value="1"/>
</dbReference>
<dbReference type="Pfam" id="PF11412">
    <property type="entry name" value="DsbD_N"/>
    <property type="match status" value="1"/>
</dbReference>
<keyword evidence="7" id="KW-0732">Signal</keyword>
<sequence length="703" mass="76639">MHVLKALSRTLLLLIVSLSIALSAVMTAHAESPSTGWLTNPQHPPLSTRVVLTGSTNPDANTFDGFLEVQLNDDWKTYWRTPGEGGIAPSFDWQASENIKDIDWHWPAPQRFDLLGIDTLGYKGHVIFPLTFTAQDIQQPVNIKGKVTVSSCTTVCVLTDYPIDFTVTPAALKTDPQALHLFAQGMSNVPQSSPLIKRLSVIWDDNAQQVEVTAKKATGWHSPDVLIDGNTDAVQDTFFSVPHIQVTGNTLRARFDASSWMGKPELADETLKVTFLDDSFIAEQPSTVLKGIATTFSQPSFFTAMLFAVVGGLILNIMPCVLPVLGMKLSSVVSAQGLERSQIRRQFIASAMGILFSFWVIAALISALKLTGHAFGWGIQFQSPFFIGVMVAVTAIFAANMLGLFEIRLPSTANTWLASKGDNSYVGHFTQGMFATLLATPCSAPFLGTAVAFALTTNYLMLFVIFTALAFGMAMPWLLVAAKPSIAQRLPKPGRWMNILKVTFGVMMLTTSIWLMSLLQNHLSFGWVIAIILAVSMLFLWRTSSVYGRKTTVIISALAMVLLVVGIVTASLTASKWATPLPADHTWEKLSSAQISHYVGQGKTVFVDVTADWCITCKANKIGVLLQDPVYSELNGENIIRMQGDWTSPSDSVTQYLQRHGRYGVPFNIVYGPNAPSGIPLPVILSNDAVLNAITHAQGTSYE</sequence>
<feature type="transmembrane region" description="Helical" evidence="6">
    <location>
        <begin position="347"/>
        <end position="365"/>
    </location>
</feature>
<keyword evidence="5 6" id="KW-0472">Membrane</keyword>
<reference evidence="11" key="1">
    <citation type="submission" date="2016-07" db="EMBL/GenBank/DDBJ databases">
        <title>Nontailed viruses are major unrecognized killers of bacteria in the ocean.</title>
        <authorList>
            <person name="Kauffman K."/>
            <person name="Hussain F."/>
            <person name="Yang J."/>
            <person name="Arevalo P."/>
            <person name="Brown J."/>
            <person name="Cutler M."/>
            <person name="Kelly L."/>
            <person name="Polz M.F."/>
        </authorList>
    </citation>
    <scope>NUCLEOTIDE SEQUENCE [LARGE SCALE GENOMIC DNA]</scope>
    <source>
        <strain evidence="11">10N.261.45.A10</strain>
    </source>
</reference>
<feature type="domain" description="Cytochrome C biogenesis protein transmembrane" evidence="8">
    <location>
        <begin position="304"/>
        <end position="517"/>
    </location>
</feature>
<evidence type="ECO:0000256" key="2">
    <source>
        <dbReference type="ARBA" id="ARBA00022692"/>
    </source>
</evidence>
<dbReference type="PANTHER" id="PTHR32234">
    <property type="entry name" value="THIOL:DISULFIDE INTERCHANGE PROTEIN DSBD"/>
    <property type="match status" value="1"/>
</dbReference>